<keyword evidence="3" id="KW-1185">Reference proteome</keyword>
<name>A0A8I0NYR4_9ACTN</name>
<accession>A0A8I0NYR4</accession>
<protein>
    <submittedName>
        <fullName evidence="2">Acetyl-CoA acetyltransferase</fullName>
    </submittedName>
</protein>
<dbReference type="PANTHER" id="PTHR42870">
    <property type="entry name" value="ACETYL-COA C-ACETYLTRANSFERASE"/>
    <property type="match status" value="1"/>
</dbReference>
<comment type="caution">
    <text evidence="2">The sequence shown here is derived from an EMBL/GenBank/DDBJ whole genome shotgun (WGS) entry which is preliminary data.</text>
</comment>
<dbReference type="AlphaFoldDB" id="A0A8I0NYR4"/>
<dbReference type="Gene3D" id="3.40.47.10">
    <property type="match status" value="1"/>
</dbReference>
<evidence type="ECO:0000313" key="3">
    <source>
        <dbReference type="Proteomes" id="UP000629287"/>
    </source>
</evidence>
<keyword evidence="2" id="KW-0808">Transferase</keyword>
<dbReference type="InterPro" id="IPR055140">
    <property type="entry name" value="Thiolase_C_2"/>
</dbReference>
<evidence type="ECO:0000313" key="2">
    <source>
        <dbReference type="EMBL" id="MBE1594117.1"/>
    </source>
</evidence>
<dbReference type="SUPFAM" id="SSF53901">
    <property type="entry name" value="Thiolase-like"/>
    <property type="match status" value="2"/>
</dbReference>
<dbReference type="EMBL" id="JADBGF010000001">
    <property type="protein sequence ID" value="MBE1594117.1"/>
    <property type="molecule type" value="Genomic_DNA"/>
</dbReference>
<dbReference type="OrthoDB" id="9785768at2"/>
<dbReference type="Pfam" id="PF22691">
    <property type="entry name" value="Thiolase_C_1"/>
    <property type="match status" value="1"/>
</dbReference>
<feature type="domain" description="Thiolase C-terminal" evidence="1">
    <location>
        <begin position="256"/>
        <end position="371"/>
    </location>
</feature>
<dbReference type="PIRSF" id="PIRSF000429">
    <property type="entry name" value="Ac-CoA_Ac_transf"/>
    <property type="match status" value="1"/>
</dbReference>
<dbReference type="Proteomes" id="UP000629287">
    <property type="component" value="Unassembled WGS sequence"/>
</dbReference>
<dbReference type="InterPro" id="IPR016039">
    <property type="entry name" value="Thiolase-like"/>
</dbReference>
<dbReference type="RefSeq" id="WP_078907537.1">
    <property type="nucleotide sequence ID" value="NZ_JADBGF010000001.1"/>
</dbReference>
<dbReference type="GeneID" id="86824930"/>
<dbReference type="InterPro" id="IPR002155">
    <property type="entry name" value="Thiolase"/>
</dbReference>
<evidence type="ECO:0000259" key="1">
    <source>
        <dbReference type="Pfam" id="PF22691"/>
    </source>
</evidence>
<dbReference type="CDD" id="cd00829">
    <property type="entry name" value="SCP-x_thiolase"/>
    <property type="match status" value="1"/>
</dbReference>
<organism evidence="2 3">
    <name type="scientific">Streptomyces stelliscabiei</name>
    <dbReference type="NCBI Taxonomy" id="146820"/>
    <lineage>
        <taxon>Bacteria</taxon>
        <taxon>Bacillati</taxon>
        <taxon>Actinomycetota</taxon>
        <taxon>Actinomycetes</taxon>
        <taxon>Kitasatosporales</taxon>
        <taxon>Streptomycetaceae</taxon>
        <taxon>Streptomyces</taxon>
    </lineage>
</organism>
<dbReference type="GO" id="GO:0016747">
    <property type="term" value="F:acyltransferase activity, transferring groups other than amino-acyl groups"/>
    <property type="evidence" value="ECO:0007669"/>
    <property type="project" value="InterPro"/>
</dbReference>
<reference evidence="2 3" key="1">
    <citation type="submission" date="2020-10" db="EMBL/GenBank/DDBJ databases">
        <title>Sequencing the genomes of 1000 actinobacteria strains.</title>
        <authorList>
            <person name="Klenk H.-P."/>
        </authorList>
    </citation>
    <scope>NUCLEOTIDE SEQUENCE [LARGE SCALE GENOMIC DNA]</scope>
    <source>
        <strain evidence="2 3">DSM 41803</strain>
    </source>
</reference>
<dbReference type="PANTHER" id="PTHR42870:SF1">
    <property type="entry name" value="NON-SPECIFIC LIPID-TRANSFER PROTEIN-LIKE 2"/>
    <property type="match status" value="1"/>
</dbReference>
<gene>
    <name evidence="2" type="ORF">H4687_000246</name>
</gene>
<proteinExistence type="predicted"/>
<sequence>MEDIRGKVAIVGVGHSDQGTFPGKSAERLSIEAITAALADAGITREQVDGLITCKSIQGGNADVSVGPLFGMSPKYAQTLDYGTCNFSLHLAVQAILTGLAETIVLVYGANARSSKVNFAAPTPSLEGASGFVHIAGQAGMALQRHKALYGTTDEEFGWFAVSEREWAQRNPLAIFRDPLTIEDYLAKPYLVEPLRREDVTMISDGGVALIVTSAERAKDYPNKPVYILGMAEGTEIIGDRFADFPSRPNIGGTAARIWQNTGFTPSDIDILYIQNPTAVWNLQMVEHYGFAPVGEGGRWVAEGHTRPGGDMPLNTNGGQLSESYMWGWLHMVEAVRQLRGTVEPDRQVPHPELALYCSTMAFFKSAASIIGTSQ</sequence>